<dbReference type="PANTHER" id="PTHR32071:SF74">
    <property type="entry name" value="TRANSCRIPTIONAL ACTIVATOR ROCR"/>
    <property type="match status" value="1"/>
</dbReference>
<dbReference type="InterPro" id="IPR058031">
    <property type="entry name" value="AAA_lid_NorR"/>
</dbReference>
<reference evidence="7" key="1">
    <citation type="submission" date="2020-10" db="EMBL/GenBank/DDBJ databases">
        <authorList>
            <person name="Gilroy R."/>
        </authorList>
    </citation>
    <scope>NUCLEOTIDE SEQUENCE</scope>
    <source>
        <strain evidence="7">11300</strain>
    </source>
</reference>
<evidence type="ECO:0000256" key="3">
    <source>
        <dbReference type="ARBA" id="ARBA00023015"/>
    </source>
</evidence>
<evidence type="ECO:0000256" key="4">
    <source>
        <dbReference type="ARBA" id="ARBA00023125"/>
    </source>
</evidence>
<dbReference type="Pfam" id="PF25601">
    <property type="entry name" value="AAA_lid_14"/>
    <property type="match status" value="1"/>
</dbReference>
<dbReference type="InterPro" id="IPR002078">
    <property type="entry name" value="Sigma_54_int"/>
</dbReference>
<dbReference type="InterPro" id="IPR025662">
    <property type="entry name" value="Sigma_54_int_dom_ATP-bd_1"/>
</dbReference>
<dbReference type="SUPFAM" id="SSF55785">
    <property type="entry name" value="PYP-like sensor domain (PAS domain)"/>
    <property type="match status" value="1"/>
</dbReference>
<dbReference type="SMART" id="SM00382">
    <property type="entry name" value="AAA"/>
    <property type="match status" value="1"/>
</dbReference>
<dbReference type="Gene3D" id="1.10.10.60">
    <property type="entry name" value="Homeodomain-like"/>
    <property type="match status" value="1"/>
</dbReference>
<evidence type="ECO:0000313" key="8">
    <source>
        <dbReference type="Proteomes" id="UP000824091"/>
    </source>
</evidence>
<dbReference type="Proteomes" id="UP000824091">
    <property type="component" value="Unassembled WGS sequence"/>
</dbReference>
<dbReference type="InterPro" id="IPR025944">
    <property type="entry name" value="Sigma_54_int_dom_CS"/>
</dbReference>
<keyword evidence="2" id="KW-0067">ATP-binding</keyword>
<dbReference type="EMBL" id="DVMO01000014">
    <property type="protein sequence ID" value="HIU26932.1"/>
    <property type="molecule type" value="Genomic_DNA"/>
</dbReference>
<dbReference type="InterPro" id="IPR035965">
    <property type="entry name" value="PAS-like_dom_sf"/>
</dbReference>
<evidence type="ECO:0000256" key="2">
    <source>
        <dbReference type="ARBA" id="ARBA00022840"/>
    </source>
</evidence>
<dbReference type="Pfam" id="PF00158">
    <property type="entry name" value="Sigma54_activat"/>
    <property type="match status" value="1"/>
</dbReference>
<dbReference type="InterPro" id="IPR013656">
    <property type="entry name" value="PAS_4"/>
</dbReference>
<dbReference type="PROSITE" id="PS00676">
    <property type="entry name" value="SIGMA54_INTERACT_2"/>
    <property type="match status" value="1"/>
</dbReference>
<dbReference type="SUPFAM" id="SSF52540">
    <property type="entry name" value="P-loop containing nucleoside triphosphate hydrolases"/>
    <property type="match status" value="1"/>
</dbReference>
<dbReference type="GO" id="GO:0043565">
    <property type="term" value="F:sequence-specific DNA binding"/>
    <property type="evidence" value="ECO:0007669"/>
    <property type="project" value="InterPro"/>
</dbReference>
<sequence length="465" mass="52879">MKKEHYEKIIEELIKLIDEGVYIVDKQCIGRFYNDIMASMEKVNMDDVLGKRYQDAFPDVRTNDSTMMKALFNGEATVKQQQSYKNFYGKEVTTVNSTVPVIIDGETVAAIEVAKDITDIRRMSDTLLELQKSDKSSARPKNSAIKRYTFDDIYGKNGEFEVALHRAKKAAENDAAVFIYGETGTGKELFAQSIHTCGKRKDKPFLAQNCAAIPESLLEGILFGTAKGSFTGAVDREGMFEQANGGTLLLDEISAMPYDLQSKLLRVLQEDYIRRVGGMKDIPINVRIIATVNEPPEELIARGSLRKDLFYRLNVVNIKIPALRERLDDIPILAEKFLEKYNKRFGKEIWMMSDGAVKKLSHYDYPGNVRELENIIEQAVSMAENEHVLTEKILAMPGSFRKSKVPMAEYEKNIPLDKYINEIEAKIIRDTLMDTGGNISRAAEHMQIKRQTLQHKMRKYNIMGR</sequence>
<feature type="domain" description="Sigma-54 factor interaction" evidence="6">
    <location>
        <begin position="153"/>
        <end position="381"/>
    </location>
</feature>
<evidence type="ECO:0000256" key="5">
    <source>
        <dbReference type="ARBA" id="ARBA00023163"/>
    </source>
</evidence>
<keyword evidence="1" id="KW-0547">Nucleotide-binding</keyword>
<dbReference type="InterPro" id="IPR025943">
    <property type="entry name" value="Sigma_54_int_dom_ATP-bd_2"/>
</dbReference>
<dbReference type="SUPFAM" id="SSF46689">
    <property type="entry name" value="Homeodomain-like"/>
    <property type="match status" value="1"/>
</dbReference>
<evidence type="ECO:0000313" key="7">
    <source>
        <dbReference type="EMBL" id="HIU26932.1"/>
    </source>
</evidence>
<dbReference type="GO" id="GO:0006355">
    <property type="term" value="P:regulation of DNA-templated transcription"/>
    <property type="evidence" value="ECO:0007669"/>
    <property type="project" value="InterPro"/>
</dbReference>
<dbReference type="Pfam" id="PF08448">
    <property type="entry name" value="PAS_4"/>
    <property type="match status" value="1"/>
</dbReference>
<keyword evidence="3" id="KW-0805">Transcription regulation</keyword>
<keyword evidence="4" id="KW-0238">DNA-binding</keyword>
<keyword evidence="5" id="KW-0804">Transcription</keyword>
<dbReference type="InterPro" id="IPR003593">
    <property type="entry name" value="AAA+_ATPase"/>
</dbReference>
<reference evidence="7" key="2">
    <citation type="journal article" date="2021" name="PeerJ">
        <title>Extensive microbial diversity within the chicken gut microbiome revealed by metagenomics and culture.</title>
        <authorList>
            <person name="Gilroy R."/>
            <person name="Ravi A."/>
            <person name="Getino M."/>
            <person name="Pursley I."/>
            <person name="Horton D.L."/>
            <person name="Alikhan N.F."/>
            <person name="Baker D."/>
            <person name="Gharbi K."/>
            <person name="Hall N."/>
            <person name="Watson M."/>
            <person name="Adriaenssens E.M."/>
            <person name="Foster-Nyarko E."/>
            <person name="Jarju S."/>
            <person name="Secka A."/>
            <person name="Antonio M."/>
            <person name="Oren A."/>
            <person name="Chaudhuri R.R."/>
            <person name="La Ragione R."/>
            <person name="Hildebrand F."/>
            <person name="Pallen M.J."/>
        </authorList>
    </citation>
    <scope>NUCLEOTIDE SEQUENCE</scope>
    <source>
        <strain evidence="7">11300</strain>
    </source>
</reference>
<dbReference type="FunFam" id="3.40.50.300:FF:000006">
    <property type="entry name" value="DNA-binding transcriptional regulator NtrC"/>
    <property type="match status" value="1"/>
</dbReference>
<proteinExistence type="predicted"/>
<evidence type="ECO:0000259" key="6">
    <source>
        <dbReference type="PROSITE" id="PS50045"/>
    </source>
</evidence>
<dbReference type="PRINTS" id="PR01590">
    <property type="entry name" value="HTHFIS"/>
</dbReference>
<dbReference type="GO" id="GO:0005524">
    <property type="term" value="F:ATP binding"/>
    <property type="evidence" value="ECO:0007669"/>
    <property type="project" value="UniProtKB-KW"/>
</dbReference>
<dbReference type="InterPro" id="IPR002197">
    <property type="entry name" value="HTH_Fis"/>
</dbReference>
<dbReference type="AlphaFoldDB" id="A0A9D1L887"/>
<dbReference type="InterPro" id="IPR009057">
    <property type="entry name" value="Homeodomain-like_sf"/>
</dbReference>
<name>A0A9D1L887_9FIRM</name>
<dbReference type="CDD" id="cd00009">
    <property type="entry name" value="AAA"/>
    <property type="match status" value="1"/>
</dbReference>
<evidence type="ECO:0000256" key="1">
    <source>
        <dbReference type="ARBA" id="ARBA00022741"/>
    </source>
</evidence>
<dbReference type="PROSITE" id="PS00688">
    <property type="entry name" value="SIGMA54_INTERACT_3"/>
    <property type="match status" value="1"/>
</dbReference>
<dbReference type="Gene3D" id="3.30.450.20">
    <property type="entry name" value="PAS domain"/>
    <property type="match status" value="1"/>
</dbReference>
<dbReference type="Pfam" id="PF02954">
    <property type="entry name" value="HTH_8"/>
    <property type="match status" value="1"/>
</dbReference>
<dbReference type="PANTHER" id="PTHR32071">
    <property type="entry name" value="TRANSCRIPTIONAL REGULATORY PROTEIN"/>
    <property type="match status" value="1"/>
</dbReference>
<organism evidence="7 8">
    <name type="scientific">Candidatus Fimisoma avicola</name>
    <dbReference type="NCBI Taxonomy" id="2840826"/>
    <lineage>
        <taxon>Bacteria</taxon>
        <taxon>Bacillati</taxon>
        <taxon>Bacillota</taxon>
        <taxon>Clostridia</taxon>
        <taxon>Eubacteriales</taxon>
        <taxon>Candidatus Fimisoma</taxon>
    </lineage>
</organism>
<dbReference type="PROSITE" id="PS00675">
    <property type="entry name" value="SIGMA54_INTERACT_1"/>
    <property type="match status" value="1"/>
</dbReference>
<comment type="caution">
    <text evidence="7">The sequence shown here is derived from an EMBL/GenBank/DDBJ whole genome shotgun (WGS) entry which is preliminary data.</text>
</comment>
<dbReference type="Gene3D" id="1.10.8.60">
    <property type="match status" value="1"/>
</dbReference>
<protein>
    <submittedName>
        <fullName evidence="7">Sigma 54-interacting transcriptional regulator</fullName>
    </submittedName>
</protein>
<gene>
    <name evidence="7" type="ORF">IAD16_00945</name>
</gene>
<dbReference type="PROSITE" id="PS50045">
    <property type="entry name" value="SIGMA54_INTERACT_4"/>
    <property type="match status" value="1"/>
</dbReference>
<accession>A0A9D1L887</accession>
<dbReference type="InterPro" id="IPR027417">
    <property type="entry name" value="P-loop_NTPase"/>
</dbReference>
<dbReference type="Gene3D" id="3.40.50.300">
    <property type="entry name" value="P-loop containing nucleotide triphosphate hydrolases"/>
    <property type="match status" value="1"/>
</dbReference>